<feature type="domain" description="Ppx/GppA phosphatase N-terminal" evidence="2">
    <location>
        <begin position="31"/>
        <end position="317"/>
    </location>
</feature>
<dbReference type="RefSeq" id="WP_072894630.1">
    <property type="nucleotide sequence ID" value="NZ_FQWZ01000002.1"/>
</dbReference>
<dbReference type="InterPro" id="IPR003695">
    <property type="entry name" value="Ppx_GppA_N"/>
</dbReference>
<dbReference type="Gene3D" id="3.30.420.40">
    <property type="match status" value="1"/>
</dbReference>
<dbReference type="InterPro" id="IPR030673">
    <property type="entry name" value="PyroPPase_GppA_Ppx"/>
</dbReference>
<dbReference type="Gene3D" id="3.30.420.150">
    <property type="entry name" value="Exopolyphosphatase. Domain 2"/>
    <property type="match status" value="1"/>
</dbReference>
<evidence type="ECO:0000259" key="2">
    <source>
        <dbReference type="Pfam" id="PF02541"/>
    </source>
</evidence>
<evidence type="ECO:0000256" key="1">
    <source>
        <dbReference type="ARBA" id="ARBA00022801"/>
    </source>
</evidence>
<reference evidence="4 5" key="1">
    <citation type="submission" date="2016-11" db="EMBL/GenBank/DDBJ databases">
        <authorList>
            <person name="Jaros S."/>
            <person name="Januszkiewicz K."/>
            <person name="Wedrychowicz H."/>
        </authorList>
    </citation>
    <scope>NUCLEOTIDE SEQUENCE [LARGE SCALE GENOMIC DNA]</scope>
    <source>
        <strain evidence="4 5">CGMCC 1.7049</strain>
    </source>
</reference>
<keyword evidence="5" id="KW-1185">Reference proteome</keyword>
<dbReference type="CDD" id="cd24053">
    <property type="entry name" value="ASKHA_NBD_EcPPX-GppA-like"/>
    <property type="match status" value="1"/>
</dbReference>
<evidence type="ECO:0000259" key="3">
    <source>
        <dbReference type="Pfam" id="PF21447"/>
    </source>
</evidence>
<dbReference type="PIRSF" id="PIRSF001267">
    <property type="entry name" value="Pyrophosphatase_GppA_Ppx"/>
    <property type="match status" value="1"/>
</dbReference>
<feature type="domain" description="Ppx/GppA phosphatase C-terminal" evidence="3">
    <location>
        <begin position="324"/>
        <end position="501"/>
    </location>
</feature>
<protein>
    <submittedName>
        <fullName evidence="4">Exopolyphosphatase / guanosine-5'-triphosphate,3'-diphosphate pyrophosphatase</fullName>
    </submittedName>
</protein>
<dbReference type="AlphaFoldDB" id="A0A1M5LJC7"/>
<dbReference type="InterPro" id="IPR043129">
    <property type="entry name" value="ATPase_NBD"/>
</dbReference>
<dbReference type="Pfam" id="PF02541">
    <property type="entry name" value="Ppx-GppA"/>
    <property type="match status" value="1"/>
</dbReference>
<organism evidence="4 5">
    <name type="scientific">Hydrocarboniphaga daqingensis</name>
    <dbReference type="NCBI Taxonomy" id="490188"/>
    <lineage>
        <taxon>Bacteria</taxon>
        <taxon>Pseudomonadati</taxon>
        <taxon>Pseudomonadota</taxon>
        <taxon>Gammaproteobacteria</taxon>
        <taxon>Nevskiales</taxon>
        <taxon>Nevskiaceae</taxon>
        <taxon>Hydrocarboniphaga</taxon>
    </lineage>
</organism>
<dbReference type="InterPro" id="IPR048950">
    <property type="entry name" value="Ppx_GppA_C"/>
</dbReference>
<evidence type="ECO:0000313" key="5">
    <source>
        <dbReference type="Proteomes" id="UP000199758"/>
    </source>
</evidence>
<sequence length="515" mass="56398">MSSHADRLGAAPDPTVVAAVDLGSNSFHMMVARSAGTDLQVIDRLREPVRLAAGLDARRRLTSEAESRALACLQRFGQRLSHIPRERVRAVGTNTLRRLQEAGGASGGFVERAEAALGHSIEIISGVEEARLVYGGVIHGMGGSEDQRRLVVDIGGGSTEVIIGRGATAELMESVGMGCVVHQTAHFADGTISRSRFRQARFAARLELEFLENRYRRAGWDVAIGASGTVRGVWRVMREQGWADEQITRDGLEKTVELVIDRGHVSKIDFPALRDDRRPVFAGGLAVLAGVFDALDLQRMQTSDRALREGLIYDLLGRLADHDVRDESVQAMALRYGVDAAHAAAVNKTALKLLGQICGPWQLERKAATTLLGWAATLHEIGLVIAHSSYQKHGEYILRHADLQGFSQTDQKQLAALVRLHRSKFSESALNDLPATQAETIRKLATLLRLATLLHRSRAPELDPPVSIRSGSGQSRRQIDLAFPRGWLAAHPLTQADLQQEADYLKSADVRLRFE</sequence>
<dbReference type="EMBL" id="FQWZ01000002">
    <property type="protein sequence ID" value="SHG65030.1"/>
    <property type="molecule type" value="Genomic_DNA"/>
</dbReference>
<gene>
    <name evidence="4" type="ORF">SAMN04488068_0930</name>
</gene>
<dbReference type="Gene3D" id="1.10.3210.10">
    <property type="entry name" value="Hypothetical protein af1432"/>
    <property type="match status" value="1"/>
</dbReference>
<keyword evidence="1" id="KW-0378">Hydrolase</keyword>
<dbReference type="PANTHER" id="PTHR30005:SF14">
    <property type="entry name" value="EXOPOLYPHOSPHATASE"/>
    <property type="match status" value="1"/>
</dbReference>
<proteinExistence type="predicted"/>
<evidence type="ECO:0000313" key="4">
    <source>
        <dbReference type="EMBL" id="SHG65030.1"/>
    </source>
</evidence>
<dbReference type="FunFam" id="3.30.420.150:FF:000001">
    <property type="entry name" value="Guanosine-5'-triphosphate,3'-diphosphate pyrophosphatase"/>
    <property type="match status" value="1"/>
</dbReference>
<dbReference type="GO" id="GO:0006798">
    <property type="term" value="P:polyphosphate catabolic process"/>
    <property type="evidence" value="ECO:0007669"/>
    <property type="project" value="TreeGrafter"/>
</dbReference>
<name>A0A1M5LJC7_9GAMM</name>
<dbReference type="PANTHER" id="PTHR30005">
    <property type="entry name" value="EXOPOLYPHOSPHATASE"/>
    <property type="match status" value="1"/>
</dbReference>
<dbReference type="Proteomes" id="UP000199758">
    <property type="component" value="Unassembled WGS sequence"/>
</dbReference>
<dbReference type="Pfam" id="PF21447">
    <property type="entry name" value="Ppx-GppA_III"/>
    <property type="match status" value="1"/>
</dbReference>
<dbReference type="SUPFAM" id="SSF53067">
    <property type="entry name" value="Actin-like ATPase domain"/>
    <property type="match status" value="2"/>
</dbReference>
<dbReference type="FunFam" id="3.30.420.40:FF:000023">
    <property type="entry name" value="Guanosine-5'-triphosphate,3'-diphosphate pyrophosphatase"/>
    <property type="match status" value="1"/>
</dbReference>
<dbReference type="STRING" id="490188.SAMN04488068_0930"/>
<dbReference type="GO" id="GO:0004309">
    <property type="term" value="F:exopolyphosphatase activity"/>
    <property type="evidence" value="ECO:0007669"/>
    <property type="project" value="TreeGrafter"/>
</dbReference>
<dbReference type="OrthoDB" id="9793035at2"/>
<accession>A0A1M5LJC7</accession>
<dbReference type="InterPro" id="IPR050273">
    <property type="entry name" value="GppA/Ppx_hydrolase"/>
</dbReference>
<dbReference type="SUPFAM" id="SSF109604">
    <property type="entry name" value="HD-domain/PDEase-like"/>
    <property type="match status" value="1"/>
</dbReference>